<evidence type="ECO:0000313" key="1">
    <source>
        <dbReference type="EMBL" id="KGH46717.1"/>
    </source>
</evidence>
<organism evidence="1 2">
    <name type="scientific">Modestobacter caceresii</name>
    <dbReference type="NCBI Taxonomy" id="1522368"/>
    <lineage>
        <taxon>Bacteria</taxon>
        <taxon>Bacillati</taxon>
        <taxon>Actinomycetota</taxon>
        <taxon>Actinomycetes</taxon>
        <taxon>Geodermatophilales</taxon>
        <taxon>Geodermatophilaceae</taxon>
        <taxon>Modestobacter</taxon>
    </lineage>
</organism>
<dbReference type="AlphaFoldDB" id="A0A098Y8E8"/>
<name>A0A098Y8E8_9ACTN</name>
<dbReference type="STRING" id="1522368.IN07_10725"/>
<dbReference type="Proteomes" id="UP000029713">
    <property type="component" value="Unassembled WGS sequence"/>
</dbReference>
<evidence type="ECO:0000313" key="2">
    <source>
        <dbReference type="Proteomes" id="UP000029713"/>
    </source>
</evidence>
<proteinExistence type="predicted"/>
<sequence length="110" mass="11405">MIVEVIGGADEVPEVRVADVDDLARLHLAVGALTDEDVDRALREAGLGRLTEGDTGLLDVAALRAAAEPQATADDWAQRFDGMVEQAGAKGWTADDGASLQVHVEPAASA</sequence>
<keyword evidence="2" id="KW-1185">Reference proteome</keyword>
<protein>
    <submittedName>
        <fullName evidence="1">Uncharacterized protein</fullName>
    </submittedName>
</protein>
<dbReference type="EMBL" id="JPMX01000042">
    <property type="protein sequence ID" value="KGH46717.1"/>
    <property type="molecule type" value="Genomic_DNA"/>
</dbReference>
<accession>A0A098Y8E8</accession>
<gene>
    <name evidence="1" type="ORF">IN07_10725</name>
</gene>
<dbReference type="RefSeq" id="WP_036335654.1">
    <property type="nucleotide sequence ID" value="NZ_JPMX01000042.1"/>
</dbReference>
<comment type="caution">
    <text evidence="1">The sequence shown here is derived from an EMBL/GenBank/DDBJ whole genome shotgun (WGS) entry which is preliminary data.</text>
</comment>
<dbReference type="OrthoDB" id="3576351at2"/>
<reference evidence="1 2" key="1">
    <citation type="submission" date="2014-07" db="EMBL/GenBank/DDBJ databases">
        <title>Biosystematic studies on Modestobacter strains isolated from extreme hyper-arid desert soil and from historic building.</title>
        <authorList>
            <person name="Bukarasam K."/>
            <person name="Bull A."/>
            <person name="Girard G."/>
            <person name="van Wezel G."/>
            <person name="Goodfellow M."/>
        </authorList>
    </citation>
    <scope>NUCLEOTIDE SEQUENCE [LARGE SCALE GENOMIC DNA]</scope>
    <source>
        <strain evidence="1 2">KNN45-2b</strain>
    </source>
</reference>